<evidence type="ECO:0000313" key="3">
    <source>
        <dbReference type="Proteomes" id="UP001218218"/>
    </source>
</evidence>
<protein>
    <submittedName>
        <fullName evidence="2">Uncharacterized protein</fullName>
    </submittedName>
</protein>
<gene>
    <name evidence="2" type="ORF">DFH08DRAFT_821686</name>
</gene>
<evidence type="ECO:0000256" key="1">
    <source>
        <dbReference type="SAM" id="MobiDB-lite"/>
    </source>
</evidence>
<evidence type="ECO:0000313" key="2">
    <source>
        <dbReference type="EMBL" id="KAJ7312839.1"/>
    </source>
</evidence>
<dbReference type="Proteomes" id="UP001218218">
    <property type="component" value="Unassembled WGS sequence"/>
</dbReference>
<proteinExistence type="predicted"/>
<reference evidence="2" key="1">
    <citation type="submission" date="2023-03" db="EMBL/GenBank/DDBJ databases">
        <title>Massive genome expansion in bonnet fungi (Mycena s.s.) driven by repeated elements and novel gene families across ecological guilds.</title>
        <authorList>
            <consortium name="Lawrence Berkeley National Laboratory"/>
            <person name="Harder C.B."/>
            <person name="Miyauchi S."/>
            <person name="Viragh M."/>
            <person name="Kuo A."/>
            <person name="Thoen E."/>
            <person name="Andreopoulos B."/>
            <person name="Lu D."/>
            <person name="Skrede I."/>
            <person name="Drula E."/>
            <person name="Henrissat B."/>
            <person name="Morin E."/>
            <person name="Kohler A."/>
            <person name="Barry K."/>
            <person name="LaButti K."/>
            <person name="Morin E."/>
            <person name="Salamov A."/>
            <person name="Lipzen A."/>
            <person name="Mereny Z."/>
            <person name="Hegedus B."/>
            <person name="Baldrian P."/>
            <person name="Stursova M."/>
            <person name="Weitz H."/>
            <person name="Taylor A."/>
            <person name="Grigoriev I.V."/>
            <person name="Nagy L.G."/>
            <person name="Martin F."/>
            <person name="Kauserud H."/>
        </authorList>
    </citation>
    <scope>NUCLEOTIDE SEQUENCE</scope>
    <source>
        <strain evidence="2">CBHHK002</strain>
    </source>
</reference>
<accession>A0AAD6ZA15</accession>
<feature type="compositionally biased region" description="Basic and acidic residues" evidence="1">
    <location>
        <begin position="98"/>
        <end position="127"/>
    </location>
</feature>
<feature type="region of interest" description="Disordered" evidence="1">
    <location>
        <begin position="1"/>
        <end position="77"/>
    </location>
</feature>
<organism evidence="2 3">
    <name type="scientific">Mycena albidolilacea</name>
    <dbReference type="NCBI Taxonomy" id="1033008"/>
    <lineage>
        <taxon>Eukaryota</taxon>
        <taxon>Fungi</taxon>
        <taxon>Dikarya</taxon>
        <taxon>Basidiomycota</taxon>
        <taxon>Agaricomycotina</taxon>
        <taxon>Agaricomycetes</taxon>
        <taxon>Agaricomycetidae</taxon>
        <taxon>Agaricales</taxon>
        <taxon>Marasmiineae</taxon>
        <taxon>Mycenaceae</taxon>
        <taxon>Mycena</taxon>
    </lineage>
</organism>
<feature type="compositionally biased region" description="Basic and acidic residues" evidence="1">
    <location>
        <begin position="223"/>
        <end position="239"/>
    </location>
</feature>
<feature type="compositionally biased region" description="Basic residues" evidence="1">
    <location>
        <begin position="35"/>
        <end position="44"/>
    </location>
</feature>
<comment type="caution">
    <text evidence="2">The sequence shown here is derived from an EMBL/GenBank/DDBJ whole genome shotgun (WGS) entry which is preliminary data.</text>
</comment>
<feature type="region of interest" description="Disordered" evidence="1">
    <location>
        <begin position="98"/>
        <end position="239"/>
    </location>
</feature>
<name>A0AAD6ZA15_9AGAR</name>
<dbReference type="AlphaFoldDB" id="A0AAD6ZA15"/>
<sequence length="254" mass="27854">MSELESHTANVVGGPKHAGVGPPRKYQQCAIRQGGRYKGKRRVRREGEREGKRKRKRKGEMNEDEVEPGEGESWQQQWVDLGDVRVLEEVVVKDEVVKAGNGRRDEDGEEMRSSAHPIPHLERDVHGTHVALIDPVGDTQTGVGGAQRGAPGLVVPPSNSVVKSGLGGVGSQTKEGVRGKPSKVTMPLCCMPPPNTPPDTSHHPNGHHPPTRSTTQLWSDATYRPRPEKPKAVKRQQKELKSCAKIHELKFSAN</sequence>
<dbReference type="EMBL" id="JARIHO010000069">
    <property type="protein sequence ID" value="KAJ7312839.1"/>
    <property type="molecule type" value="Genomic_DNA"/>
</dbReference>
<keyword evidence="3" id="KW-1185">Reference proteome</keyword>